<feature type="domain" description="Protein kinase" evidence="5">
    <location>
        <begin position="175"/>
        <end position="471"/>
    </location>
</feature>
<dbReference type="InterPro" id="IPR000719">
    <property type="entry name" value="Prot_kinase_dom"/>
</dbReference>
<dbReference type="Gene3D" id="3.30.200.20">
    <property type="entry name" value="Phosphorylase Kinase, domain 1"/>
    <property type="match status" value="1"/>
</dbReference>
<accession>A0A5M6D9Y3</accession>
<organism evidence="6 7">
    <name type="scientific">Roseiconus nitratireducens</name>
    <dbReference type="NCBI Taxonomy" id="2605748"/>
    <lineage>
        <taxon>Bacteria</taxon>
        <taxon>Pseudomonadati</taxon>
        <taxon>Planctomycetota</taxon>
        <taxon>Planctomycetia</taxon>
        <taxon>Pirellulales</taxon>
        <taxon>Pirellulaceae</taxon>
        <taxon>Roseiconus</taxon>
    </lineage>
</organism>
<evidence type="ECO:0000259" key="5">
    <source>
        <dbReference type="PROSITE" id="PS50011"/>
    </source>
</evidence>
<dbReference type="SMART" id="SM00220">
    <property type="entry name" value="S_TKc"/>
    <property type="match status" value="1"/>
</dbReference>
<evidence type="ECO:0000313" key="6">
    <source>
        <dbReference type="EMBL" id="KAA5542769.1"/>
    </source>
</evidence>
<dbReference type="Proteomes" id="UP000324479">
    <property type="component" value="Unassembled WGS sequence"/>
</dbReference>
<dbReference type="Gene3D" id="1.10.510.10">
    <property type="entry name" value="Transferase(Phosphotransferase) domain 1"/>
    <property type="match status" value="1"/>
</dbReference>
<dbReference type="Gene3D" id="3.30.450.20">
    <property type="entry name" value="PAS domain"/>
    <property type="match status" value="1"/>
</dbReference>
<keyword evidence="3 6" id="KW-0418">Kinase</keyword>
<dbReference type="GO" id="GO:0005524">
    <property type="term" value="F:ATP binding"/>
    <property type="evidence" value="ECO:0007669"/>
    <property type="project" value="UniProtKB-KW"/>
</dbReference>
<dbReference type="PROSITE" id="PS50011">
    <property type="entry name" value="PROTEIN_KINASE_DOM"/>
    <property type="match status" value="1"/>
</dbReference>
<evidence type="ECO:0000256" key="1">
    <source>
        <dbReference type="ARBA" id="ARBA00022679"/>
    </source>
</evidence>
<dbReference type="EMBL" id="VWOX01000007">
    <property type="protein sequence ID" value="KAA5542769.1"/>
    <property type="molecule type" value="Genomic_DNA"/>
</dbReference>
<reference evidence="6 7" key="1">
    <citation type="submission" date="2019-08" db="EMBL/GenBank/DDBJ databases">
        <authorList>
            <person name="Dhanesh K."/>
            <person name="Kumar G."/>
            <person name="Sasikala C."/>
            <person name="Venkata Ramana C."/>
        </authorList>
    </citation>
    <scope>NUCLEOTIDE SEQUENCE [LARGE SCALE GENOMIC DNA]</scope>
    <source>
        <strain evidence="6 7">JC645</strain>
    </source>
</reference>
<keyword evidence="2" id="KW-0547">Nucleotide-binding</keyword>
<dbReference type="SUPFAM" id="SSF56112">
    <property type="entry name" value="Protein kinase-like (PK-like)"/>
    <property type="match status" value="1"/>
</dbReference>
<evidence type="ECO:0000313" key="7">
    <source>
        <dbReference type="Proteomes" id="UP000324479"/>
    </source>
</evidence>
<keyword evidence="4" id="KW-0067">ATP-binding</keyword>
<comment type="caution">
    <text evidence="6">The sequence shown here is derived from an EMBL/GenBank/DDBJ whole genome shotgun (WGS) entry which is preliminary data.</text>
</comment>
<protein>
    <submittedName>
        <fullName evidence="6">Serine/threonine protein kinase</fullName>
    </submittedName>
</protein>
<name>A0A5M6D9Y3_9BACT</name>
<dbReference type="PANTHER" id="PTHR43289:SF6">
    <property type="entry name" value="SERINE_THREONINE-PROTEIN KINASE NEKL-3"/>
    <property type="match status" value="1"/>
</dbReference>
<dbReference type="PANTHER" id="PTHR43289">
    <property type="entry name" value="MITOGEN-ACTIVATED PROTEIN KINASE KINASE KINASE 20-RELATED"/>
    <property type="match status" value="1"/>
</dbReference>
<evidence type="ECO:0000256" key="4">
    <source>
        <dbReference type="ARBA" id="ARBA00022840"/>
    </source>
</evidence>
<evidence type="ECO:0000256" key="2">
    <source>
        <dbReference type="ARBA" id="ARBA00022741"/>
    </source>
</evidence>
<dbReference type="PROSITE" id="PS00108">
    <property type="entry name" value="PROTEIN_KINASE_ST"/>
    <property type="match status" value="1"/>
</dbReference>
<keyword evidence="7" id="KW-1185">Reference proteome</keyword>
<dbReference type="GO" id="GO:0004674">
    <property type="term" value="F:protein serine/threonine kinase activity"/>
    <property type="evidence" value="ECO:0007669"/>
    <property type="project" value="UniProtKB-KW"/>
</dbReference>
<gene>
    <name evidence="6" type="ORF">FYK55_14715</name>
</gene>
<dbReference type="SUPFAM" id="SSF103190">
    <property type="entry name" value="Sensory domain-like"/>
    <property type="match status" value="1"/>
</dbReference>
<sequence>MAASTMGPESNFQRSFCAMADFQPASDSPTTDGNHFAETRLWEPDDTISRQEEDIAFAAELMRSGIASEREIAANVSDWSIHGNVSLAEHLQKRSFLKPEQIDSLRQLALQRVDGARMSAAGGSEFGSGSGGGGQSLLLATLERLDGSGRVAKLLGVTVASRGGEQDARVMEGRYELIRKIGQGGLGRVWLARDVNLNRYVALKEISRSKGVSDAVVQRFKHEAEITGRLDHPSIVPIYQLGEDVASKRLFYAMRFLGRSTLEDSIIEYHERREDGDEDPMLLRHLLTAFVNVCHAIGYAHSRKVIHRDLKPENVVIDSFGQVIVIDWGLAKVVDETSVESLMDSGTIGSGDRTAEGQVLGTPLYMAPEQAAGRLDELDYRTDIYGLGAILFAIVSGHAPHEKTQRDSVNSGVGARGMISVIAGGETPSAREASSSVDPALDAVCRKAMARRRYARYQRATDLGEDVQRWMAGEPVTAYRENHWQRVNRWVSSHQRLTQFLIAAAMVVLVVLTTMAMTARQNRLAALHTRFSQMNGDVRELQIQLRGVATELSRDVRFTASLPPIEGIIAARNGQEGEDEETWRERLQTIFTGMLRSNPDYLTLGFEAMKNGGDAEDIVRVERNPAYPSLIRVLPQSRLKTIESDPLADQVALLEPGDVKLSLEPRKQDPIDSFGLERLIVATPVFSGASGECFGMTVIEADISTRVQEVLAGLGTLEYELFVADGEGQVWAMADPERGVRMAASAQKIPDLPEAVAEKLMGKPQPFELHVEDQYIARRFYVDPTGRGVLLFGRLHAE</sequence>
<keyword evidence="1" id="KW-0808">Transferase</keyword>
<keyword evidence="6" id="KW-0723">Serine/threonine-protein kinase</keyword>
<evidence type="ECO:0000256" key="3">
    <source>
        <dbReference type="ARBA" id="ARBA00022777"/>
    </source>
</evidence>
<dbReference type="InterPro" id="IPR029151">
    <property type="entry name" value="Sensor-like_sf"/>
</dbReference>
<dbReference type="CDD" id="cd14014">
    <property type="entry name" value="STKc_PknB_like"/>
    <property type="match status" value="1"/>
</dbReference>
<dbReference type="AlphaFoldDB" id="A0A5M6D9Y3"/>
<proteinExistence type="predicted"/>
<dbReference type="InterPro" id="IPR008271">
    <property type="entry name" value="Ser/Thr_kinase_AS"/>
</dbReference>
<dbReference type="InterPro" id="IPR011009">
    <property type="entry name" value="Kinase-like_dom_sf"/>
</dbReference>
<dbReference type="Pfam" id="PF00069">
    <property type="entry name" value="Pkinase"/>
    <property type="match status" value="1"/>
</dbReference>